<proteinExistence type="predicted"/>
<dbReference type="RefSeq" id="WP_220306406.1">
    <property type="nucleotide sequence ID" value="NZ_CP080590.1"/>
</dbReference>
<accession>A0ABX8WI65</accession>
<gene>
    <name evidence="3" type="ORF">K1X15_05065</name>
</gene>
<sequence>MTSRIAERALNALGYEFRLATLSLKLDVLIAGLERRYRPDQPRAPKGTPEGGQWIDDLGGAPQERPAGERVQVAQADGLGPVDLLDHEGIDGAHAIAEHVGKSDAYLLARVGGGAWQAGPTTIFRYRAGSFSSLASANRLVNSTLALNHATVLKVAHGIKRDAYIVAQFGSPTGKEAFRLSLTSQPYIRTTTSVGIYIVHDPRFPEGFRIQTAYPILE</sequence>
<keyword evidence="4" id="KW-1185">Reference proteome</keyword>
<evidence type="ECO:0000313" key="3">
    <source>
        <dbReference type="EMBL" id="QYO77940.1"/>
    </source>
</evidence>
<evidence type="ECO:0000256" key="1">
    <source>
        <dbReference type="SAM" id="MobiDB-lite"/>
    </source>
</evidence>
<evidence type="ECO:0000313" key="4">
    <source>
        <dbReference type="Proteomes" id="UP000825799"/>
    </source>
</evidence>
<organism evidence="3 4">
    <name type="scientific">Devosia salina</name>
    <dbReference type="NCBI Taxonomy" id="2860336"/>
    <lineage>
        <taxon>Bacteria</taxon>
        <taxon>Pseudomonadati</taxon>
        <taxon>Pseudomonadota</taxon>
        <taxon>Alphaproteobacteria</taxon>
        <taxon>Hyphomicrobiales</taxon>
        <taxon>Devosiaceae</taxon>
        <taxon>Devosia</taxon>
    </lineage>
</organism>
<dbReference type="EMBL" id="CP080590">
    <property type="protein sequence ID" value="QYO77940.1"/>
    <property type="molecule type" value="Genomic_DNA"/>
</dbReference>
<dbReference type="Pfam" id="PF18431">
    <property type="entry name" value="RNAse_A_bac"/>
    <property type="match status" value="1"/>
</dbReference>
<dbReference type="Proteomes" id="UP000825799">
    <property type="component" value="Chromosome"/>
</dbReference>
<name>A0ABX8WI65_9HYPH</name>
<dbReference type="InterPro" id="IPR041436">
    <property type="entry name" value="RNAse_A_bac"/>
</dbReference>
<protein>
    <recommendedName>
        <fullName evidence="2">Bacterial CdiA-CT RNAse A domain-containing protein</fullName>
    </recommendedName>
</protein>
<evidence type="ECO:0000259" key="2">
    <source>
        <dbReference type="Pfam" id="PF18431"/>
    </source>
</evidence>
<feature type="domain" description="Bacterial CdiA-CT RNAse A" evidence="2">
    <location>
        <begin position="93"/>
        <end position="215"/>
    </location>
</feature>
<reference evidence="3 4" key="1">
    <citation type="submission" date="2021-08" db="EMBL/GenBank/DDBJ databases">
        <title>Devosia salina sp. nov., isolated from the South China Sea sediment.</title>
        <authorList>
            <person name="Zhou Z."/>
        </authorList>
    </citation>
    <scope>NUCLEOTIDE SEQUENCE [LARGE SCALE GENOMIC DNA]</scope>
    <source>
        <strain evidence="3 4">SCS-3</strain>
    </source>
</reference>
<feature type="region of interest" description="Disordered" evidence="1">
    <location>
        <begin position="38"/>
        <end position="62"/>
    </location>
</feature>